<evidence type="ECO:0000313" key="6">
    <source>
        <dbReference type="EMBL" id="MFD1613080.1"/>
    </source>
</evidence>
<protein>
    <submittedName>
        <fullName evidence="6">Bifunctional diguanylate cyclase/phosphodiesterase</fullName>
    </submittedName>
</protein>
<dbReference type="Pfam" id="PF00990">
    <property type="entry name" value="GGDEF"/>
    <property type="match status" value="1"/>
</dbReference>
<evidence type="ECO:0000259" key="2">
    <source>
        <dbReference type="PROSITE" id="PS50112"/>
    </source>
</evidence>
<feature type="domain" description="PAC" evidence="3">
    <location>
        <begin position="221"/>
        <end position="273"/>
    </location>
</feature>
<dbReference type="InterPro" id="IPR000014">
    <property type="entry name" value="PAS"/>
</dbReference>
<organism evidence="6 7">
    <name type="scientific">Sphingomonas tabacisoli</name>
    <dbReference type="NCBI Taxonomy" id="2249466"/>
    <lineage>
        <taxon>Bacteria</taxon>
        <taxon>Pseudomonadati</taxon>
        <taxon>Pseudomonadota</taxon>
        <taxon>Alphaproteobacteria</taxon>
        <taxon>Sphingomonadales</taxon>
        <taxon>Sphingomonadaceae</taxon>
        <taxon>Sphingomonas</taxon>
    </lineage>
</organism>
<dbReference type="SMART" id="SM00052">
    <property type="entry name" value="EAL"/>
    <property type="match status" value="1"/>
</dbReference>
<dbReference type="InterPro" id="IPR001633">
    <property type="entry name" value="EAL_dom"/>
</dbReference>
<dbReference type="Pfam" id="PF00563">
    <property type="entry name" value="EAL"/>
    <property type="match status" value="1"/>
</dbReference>
<dbReference type="SUPFAM" id="SSF55785">
    <property type="entry name" value="PYP-like sensor domain (PAS domain)"/>
    <property type="match status" value="1"/>
</dbReference>
<dbReference type="PROSITE" id="PS50112">
    <property type="entry name" value="PAS"/>
    <property type="match status" value="1"/>
</dbReference>
<sequence>MREAKPSAEKKQGRAGASPEPWRDQSLAVRALELAGLGTLTVGAIDGRVEADKRATSLLGSRRGLTGRSLLRLIDPHQGPVVIRAVRQALSGAPVTIAISGKTAQGAVLHVDAGLSRTQTAAGATALFVTLMDRTEEREEIADLNRSVEHLWYTVELNPQLPWVADNENGVTRVTERYLNMVGLDEEKALGFLGWMHVLHPEDLPRMQATVGAAMLAGSPHDVRCRFKVADGSYRWMRSRAFPRRDDDGNIIRWYGYTEDIHELVLTEIETRWAAEHDPLTGLPNRGLFNQRLDELTTRAAEGLGRLGLVMLDLDHFKDVNDILGHHAGDRLLIEFAKVLRETITVEATVARLGGDEFAILLPGIDGPEAIAALIDDLFTSLKNPLRLNGREFDCRASAGSAIFPIHASNASELFKHADIALYESKNAGRSRYMSFEPAMRSKMQRRVAMINIGREAVENNRLLPYYQPQISMQTGQVIGFEALLRRRDRSGQICLPGTIAEAFNDYEVAEAIGINMLDMVIADMIDWRSRGLDCGKISINASAAEFRNRDFIHRLIDHTDRAGIPRDRLIIEVTEGVFVGRSASAANDMITELKQAGFGISLDDFGTGYASLTHLREIPVDALKIDRSFIQDLFGNSGNDSAAIVSAIIKLGQGLGKTVVAEGIETERQADFLRQHGCLAGQGYLFGRPAPKSSIDELLAGSRKTG</sequence>
<dbReference type="InterPro" id="IPR052155">
    <property type="entry name" value="Biofilm_reg_signaling"/>
</dbReference>
<dbReference type="InterPro" id="IPR035965">
    <property type="entry name" value="PAS-like_dom_sf"/>
</dbReference>
<comment type="caution">
    <text evidence="6">The sequence shown here is derived from an EMBL/GenBank/DDBJ whole genome shotgun (WGS) entry which is preliminary data.</text>
</comment>
<reference evidence="7" key="1">
    <citation type="journal article" date="2019" name="Int. J. Syst. Evol. Microbiol.">
        <title>The Global Catalogue of Microorganisms (GCM) 10K type strain sequencing project: providing services to taxonomists for standard genome sequencing and annotation.</title>
        <authorList>
            <consortium name="The Broad Institute Genomics Platform"/>
            <consortium name="The Broad Institute Genome Sequencing Center for Infectious Disease"/>
            <person name="Wu L."/>
            <person name="Ma J."/>
        </authorList>
    </citation>
    <scope>NUCLEOTIDE SEQUENCE [LARGE SCALE GENOMIC DNA]</scope>
    <source>
        <strain evidence="7">CGMCC 1.16275</strain>
    </source>
</reference>
<dbReference type="EMBL" id="JBHUDY010000002">
    <property type="protein sequence ID" value="MFD1613080.1"/>
    <property type="molecule type" value="Genomic_DNA"/>
</dbReference>
<dbReference type="InterPro" id="IPR035919">
    <property type="entry name" value="EAL_sf"/>
</dbReference>
<evidence type="ECO:0000259" key="5">
    <source>
        <dbReference type="PROSITE" id="PS50887"/>
    </source>
</evidence>
<dbReference type="SUPFAM" id="SSF55073">
    <property type="entry name" value="Nucleotide cyclase"/>
    <property type="match status" value="1"/>
</dbReference>
<evidence type="ECO:0000259" key="3">
    <source>
        <dbReference type="PROSITE" id="PS50113"/>
    </source>
</evidence>
<feature type="region of interest" description="Disordered" evidence="1">
    <location>
        <begin position="1"/>
        <end position="22"/>
    </location>
</feature>
<keyword evidence="7" id="KW-1185">Reference proteome</keyword>
<feature type="domain" description="PAS" evidence="2">
    <location>
        <begin position="163"/>
        <end position="218"/>
    </location>
</feature>
<evidence type="ECO:0000313" key="7">
    <source>
        <dbReference type="Proteomes" id="UP001597115"/>
    </source>
</evidence>
<dbReference type="InterPro" id="IPR029787">
    <property type="entry name" value="Nucleotide_cyclase"/>
</dbReference>
<feature type="domain" description="GGDEF" evidence="5">
    <location>
        <begin position="305"/>
        <end position="438"/>
    </location>
</feature>
<dbReference type="CDD" id="cd01949">
    <property type="entry name" value="GGDEF"/>
    <property type="match status" value="1"/>
</dbReference>
<dbReference type="InterPro" id="IPR043128">
    <property type="entry name" value="Rev_trsase/Diguanyl_cyclase"/>
</dbReference>
<dbReference type="NCBIfam" id="TIGR00229">
    <property type="entry name" value="sensory_box"/>
    <property type="match status" value="1"/>
</dbReference>
<dbReference type="Gene3D" id="3.20.20.450">
    <property type="entry name" value="EAL domain"/>
    <property type="match status" value="1"/>
</dbReference>
<dbReference type="PANTHER" id="PTHR44757:SF2">
    <property type="entry name" value="BIOFILM ARCHITECTURE MAINTENANCE PROTEIN MBAA"/>
    <property type="match status" value="1"/>
</dbReference>
<dbReference type="InterPro" id="IPR000160">
    <property type="entry name" value="GGDEF_dom"/>
</dbReference>
<feature type="compositionally biased region" description="Basic and acidic residues" evidence="1">
    <location>
        <begin position="1"/>
        <end position="12"/>
    </location>
</feature>
<dbReference type="PROSITE" id="PS50113">
    <property type="entry name" value="PAC"/>
    <property type="match status" value="1"/>
</dbReference>
<name>A0ABW4I719_9SPHN</name>
<dbReference type="PROSITE" id="PS50887">
    <property type="entry name" value="GGDEF"/>
    <property type="match status" value="1"/>
</dbReference>
<dbReference type="SUPFAM" id="SSF141868">
    <property type="entry name" value="EAL domain-like"/>
    <property type="match status" value="1"/>
</dbReference>
<dbReference type="Pfam" id="PF08447">
    <property type="entry name" value="PAS_3"/>
    <property type="match status" value="1"/>
</dbReference>
<evidence type="ECO:0000259" key="4">
    <source>
        <dbReference type="PROSITE" id="PS50883"/>
    </source>
</evidence>
<dbReference type="InterPro" id="IPR001610">
    <property type="entry name" value="PAC"/>
</dbReference>
<gene>
    <name evidence="6" type="ORF">ACFSCW_14840</name>
</gene>
<dbReference type="InterPro" id="IPR013655">
    <property type="entry name" value="PAS_fold_3"/>
</dbReference>
<dbReference type="Gene3D" id="3.30.70.270">
    <property type="match status" value="1"/>
</dbReference>
<evidence type="ECO:0000256" key="1">
    <source>
        <dbReference type="SAM" id="MobiDB-lite"/>
    </source>
</evidence>
<dbReference type="Proteomes" id="UP001597115">
    <property type="component" value="Unassembled WGS sequence"/>
</dbReference>
<dbReference type="PANTHER" id="PTHR44757">
    <property type="entry name" value="DIGUANYLATE CYCLASE DGCP"/>
    <property type="match status" value="1"/>
</dbReference>
<dbReference type="SMART" id="SM00267">
    <property type="entry name" value="GGDEF"/>
    <property type="match status" value="1"/>
</dbReference>
<dbReference type="PROSITE" id="PS50883">
    <property type="entry name" value="EAL"/>
    <property type="match status" value="1"/>
</dbReference>
<dbReference type="SMART" id="SM00086">
    <property type="entry name" value="PAC"/>
    <property type="match status" value="1"/>
</dbReference>
<dbReference type="NCBIfam" id="TIGR00254">
    <property type="entry name" value="GGDEF"/>
    <property type="match status" value="1"/>
</dbReference>
<dbReference type="SMART" id="SM00091">
    <property type="entry name" value="PAS"/>
    <property type="match status" value="2"/>
</dbReference>
<accession>A0ABW4I719</accession>
<dbReference type="InterPro" id="IPR000700">
    <property type="entry name" value="PAS-assoc_C"/>
</dbReference>
<dbReference type="CDD" id="cd01948">
    <property type="entry name" value="EAL"/>
    <property type="match status" value="1"/>
</dbReference>
<dbReference type="Gene3D" id="3.30.450.20">
    <property type="entry name" value="PAS domain"/>
    <property type="match status" value="1"/>
</dbReference>
<dbReference type="RefSeq" id="WP_380890812.1">
    <property type="nucleotide sequence ID" value="NZ_JBHUDY010000002.1"/>
</dbReference>
<dbReference type="CDD" id="cd00130">
    <property type="entry name" value="PAS"/>
    <property type="match status" value="1"/>
</dbReference>
<feature type="domain" description="EAL" evidence="4">
    <location>
        <begin position="447"/>
        <end position="704"/>
    </location>
</feature>
<proteinExistence type="predicted"/>